<dbReference type="PANTHER" id="PTHR43289:SF6">
    <property type="entry name" value="SERINE_THREONINE-PROTEIN KINASE NEKL-3"/>
    <property type="match status" value="1"/>
</dbReference>
<dbReference type="Gene3D" id="1.10.510.10">
    <property type="entry name" value="Transferase(Phosphotransferase) domain 1"/>
    <property type="match status" value="1"/>
</dbReference>
<reference evidence="11" key="1">
    <citation type="submission" date="2023-07" db="EMBL/GenBank/DDBJ databases">
        <title>30 novel species of actinomycetes from the DSMZ collection.</title>
        <authorList>
            <person name="Nouioui I."/>
        </authorList>
    </citation>
    <scope>NUCLEOTIDE SEQUENCE [LARGE SCALE GENOMIC DNA]</scope>
    <source>
        <strain evidence="11">DSM 41886</strain>
    </source>
</reference>
<dbReference type="Gene3D" id="3.30.200.20">
    <property type="entry name" value="Phosphorylase Kinase, domain 1"/>
    <property type="match status" value="1"/>
</dbReference>
<evidence type="ECO:0000313" key="10">
    <source>
        <dbReference type="EMBL" id="MDT0442233.1"/>
    </source>
</evidence>
<dbReference type="SMART" id="SM00220">
    <property type="entry name" value="S_TKc"/>
    <property type="match status" value="1"/>
</dbReference>
<name>A0ABU2S0D0_9ACTN</name>
<evidence type="ECO:0000256" key="7">
    <source>
        <dbReference type="PROSITE-ProRule" id="PRU10141"/>
    </source>
</evidence>
<dbReference type="InterPro" id="IPR008271">
    <property type="entry name" value="Ser/Thr_kinase_AS"/>
</dbReference>
<evidence type="ECO:0000259" key="9">
    <source>
        <dbReference type="PROSITE" id="PS50011"/>
    </source>
</evidence>
<dbReference type="CDD" id="cd14014">
    <property type="entry name" value="STKc_PknB_like"/>
    <property type="match status" value="1"/>
</dbReference>
<dbReference type="GO" id="GO:0004674">
    <property type="term" value="F:protein serine/threonine kinase activity"/>
    <property type="evidence" value="ECO:0007669"/>
    <property type="project" value="UniProtKB-EC"/>
</dbReference>
<keyword evidence="5 10" id="KW-0418">Kinase</keyword>
<evidence type="ECO:0000256" key="6">
    <source>
        <dbReference type="ARBA" id="ARBA00022840"/>
    </source>
</evidence>
<dbReference type="InterPro" id="IPR017441">
    <property type="entry name" value="Protein_kinase_ATP_BS"/>
</dbReference>
<dbReference type="Pfam" id="PF00069">
    <property type="entry name" value="Pkinase"/>
    <property type="match status" value="1"/>
</dbReference>
<dbReference type="PROSITE" id="PS50011">
    <property type="entry name" value="PROTEIN_KINASE_DOM"/>
    <property type="match status" value="1"/>
</dbReference>
<accession>A0ABU2S0D0</accession>
<feature type="binding site" evidence="7">
    <location>
        <position position="70"/>
    </location>
    <ligand>
        <name>ATP</name>
        <dbReference type="ChEBI" id="CHEBI:30616"/>
    </ligand>
</feature>
<dbReference type="PROSITE" id="PS00107">
    <property type="entry name" value="PROTEIN_KINASE_ATP"/>
    <property type="match status" value="1"/>
</dbReference>
<keyword evidence="6 7" id="KW-0067">ATP-binding</keyword>
<keyword evidence="3 10" id="KW-0808">Transferase</keyword>
<evidence type="ECO:0000256" key="4">
    <source>
        <dbReference type="ARBA" id="ARBA00022741"/>
    </source>
</evidence>
<dbReference type="Proteomes" id="UP001183615">
    <property type="component" value="Unassembled WGS sequence"/>
</dbReference>
<feature type="domain" description="Protein kinase" evidence="9">
    <location>
        <begin position="41"/>
        <end position="299"/>
    </location>
</feature>
<keyword evidence="4 7" id="KW-0547">Nucleotide-binding</keyword>
<keyword evidence="11" id="KW-1185">Reference proteome</keyword>
<gene>
    <name evidence="10" type="ORF">RM779_06415</name>
</gene>
<evidence type="ECO:0000256" key="8">
    <source>
        <dbReference type="SAM" id="MobiDB-lite"/>
    </source>
</evidence>
<dbReference type="EMBL" id="JAVREV010000003">
    <property type="protein sequence ID" value="MDT0442233.1"/>
    <property type="molecule type" value="Genomic_DNA"/>
</dbReference>
<evidence type="ECO:0000256" key="2">
    <source>
        <dbReference type="ARBA" id="ARBA00022527"/>
    </source>
</evidence>
<evidence type="ECO:0000256" key="1">
    <source>
        <dbReference type="ARBA" id="ARBA00012513"/>
    </source>
</evidence>
<dbReference type="EC" id="2.7.11.1" evidence="1"/>
<sequence>MPSDGIHADDTTSYSLPAPTQPMDRSGGRTADDGRLLGGRYRLMNRLGHGGMGTVWRAHDELMDREVAVKEPRIPDTVPERQRATLHERMQREARAAARISHASVITLHDVVVVENQPWLVMELVRGESLADVLETGTVDVREAARIGLAVLDGLTAAHDAGVTHRDVKPANVLLSKDGRVVLTDFGIARMEGEQGLTDTGSLIGSPEFMAPEQALGQRPGPKSDLWALGVLLYVAVEGVSPFRRNNTAATFQAVMSAEPQRPVRAAGPLGELIVRLLDKTPAARPDAPEIRSVLRAVVTPPPLPPTRTAVMPAATGPWHVGRKMLVALVAGGLAVVLAATLLVVLRPSGDDGEETVWETREESAFRMNIAVPEGYTRSIGEDTEDHVIFTSPDGIYLIEVWLRREEERGALQAAGAQLGDIQENSSYDEVDGDHSETEFQGGEAAEMTVVTQESDFDGPLPRKQRMALFYGLEDERLMWRVQVFMPGEDGPTKTYGEELYAEVVERLELDAG</sequence>
<dbReference type="SUPFAM" id="SSF56112">
    <property type="entry name" value="Protein kinase-like (PK-like)"/>
    <property type="match status" value="1"/>
</dbReference>
<feature type="compositionally biased region" description="Basic and acidic residues" evidence="8">
    <location>
        <begin position="1"/>
        <end position="10"/>
    </location>
</feature>
<dbReference type="PROSITE" id="PS00108">
    <property type="entry name" value="PROTEIN_KINASE_ST"/>
    <property type="match status" value="1"/>
</dbReference>
<dbReference type="InterPro" id="IPR011009">
    <property type="entry name" value="Kinase-like_dom_sf"/>
</dbReference>
<feature type="region of interest" description="Disordered" evidence="8">
    <location>
        <begin position="1"/>
        <end position="34"/>
    </location>
</feature>
<evidence type="ECO:0000256" key="3">
    <source>
        <dbReference type="ARBA" id="ARBA00022679"/>
    </source>
</evidence>
<comment type="caution">
    <text evidence="10">The sequence shown here is derived from an EMBL/GenBank/DDBJ whole genome shotgun (WGS) entry which is preliminary data.</text>
</comment>
<organism evidence="10 11">
    <name type="scientific">Streptomyces johnsoniae</name>
    <dbReference type="NCBI Taxonomy" id="3075532"/>
    <lineage>
        <taxon>Bacteria</taxon>
        <taxon>Bacillati</taxon>
        <taxon>Actinomycetota</taxon>
        <taxon>Actinomycetes</taxon>
        <taxon>Kitasatosporales</taxon>
        <taxon>Streptomycetaceae</taxon>
        <taxon>Streptomyces</taxon>
    </lineage>
</organism>
<proteinExistence type="predicted"/>
<evidence type="ECO:0000256" key="5">
    <source>
        <dbReference type="ARBA" id="ARBA00022777"/>
    </source>
</evidence>
<dbReference type="PANTHER" id="PTHR43289">
    <property type="entry name" value="MITOGEN-ACTIVATED PROTEIN KINASE KINASE KINASE 20-RELATED"/>
    <property type="match status" value="1"/>
</dbReference>
<evidence type="ECO:0000313" key="11">
    <source>
        <dbReference type="Proteomes" id="UP001183615"/>
    </source>
</evidence>
<dbReference type="InterPro" id="IPR000719">
    <property type="entry name" value="Prot_kinase_dom"/>
</dbReference>
<keyword evidence="2" id="KW-0723">Serine/threonine-protein kinase</keyword>
<protein>
    <recommendedName>
        <fullName evidence="1">non-specific serine/threonine protein kinase</fullName>
        <ecNumber evidence="1">2.7.11.1</ecNumber>
    </recommendedName>
</protein>